<proteinExistence type="predicted"/>
<dbReference type="InterPro" id="IPR051267">
    <property type="entry name" value="STEAP_metalloreductase"/>
</dbReference>
<feature type="domain" description="Pyrroline-5-carboxylate reductase catalytic N-terminal" evidence="3">
    <location>
        <begin position="3"/>
        <end position="91"/>
    </location>
</feature>
<dbReference type="RefSeq" id="WP_308711307.1">
    <property type="nucleotide sequence ID" value="NZ_JAVHUY010000004.1"/>
</dbReference>
<evidence type="ECO:0000256" key="2">
    <source>
        <dbReference type="SAM" id="MobiDB-lite"/>
    </source>
</evidence>
<dbReference type="InterPro" id="IPR028939">
    <property type="entry name" value="P5C_Rdtase_cat_N"/>
</dbReference>
<dbReference type="Gene3D" id="3.40.50.720">
    <property type="entry name" value="NAD(P)-binding Rossmann-like Domain"/>
    <property type="match status" value="1"/>
</dbReference>
<dbReference type="InterPro" id="IPR036291">
    <property type="entry name" value="NAD(P)-bd_dom_sf"/>
</dbReference>
<comment type="caution">
    <text evidence="4">The sequence shown here is derived from an EMBL/GenBank/DDBJ whole genome shotgun (WGS) entry which is preliminary data.</text>
</comment>
<keyword evidence="5" id="KW-1185">Reference proteome</keyword>
<gene>
    <name evidence="4" type="ORF">RB614_05785</name>
</gene>
<dbReference type="EMBL" id="JAVHUY010000004">
    <property type="protein sequence ID" value="MDQ7904032.1"/>
    <property type="molecule type" value="Genomic_DNA"/>
</dbReference>
<feature type="compositionally biased region" description="Basic and acidic residues" evidence="2">
    <location>
        <begin position="226"/>
        <end position="237"/>
    </location>
</feature>
<evidence type="ECO:0000259" key="3">
    <source>
        <dbReference type="Pfam" id="PF03807"/>
    </source>
</evidence>
<evidence type="ECO:0000313" key="4">
    <source>
        <dbReference type="EMBL" id="MDQ7904032.1"/>
    </source>
</evidence>
<name>A0ABU0ZAE9_9ACTN</name>
<dbReference type="Pfam" id="PF03807">
    <property type="entry name" value="F420_oxidored"/>
    <property type="match status" value="1"/>
</dbReference>
<accession>A0ABU0ZAE9</accession>
<organism evidence="4 5">
    <name type="scientific">Phytohabitans maris</name>
    <dbReference type="NCBI Taxonomy" id="3071409"/>
    <lineage>
        <taxon>Bacteria</taxon>
        <taxon>Bacillati</taxon>
        <taxon>Actinomycetota</taxon>
        <taxon>Actinomycetes</taxon>
        <taxon>Micromonosporales</taxon>
        <taxon>Micromonosporaceae</taxon>
    </lineage>
</organism>
<feature type="compositionally biased region" description="Low complexity" evidence="2">
    <location>
        <begin position="243"/>
        <end position="253"/>
    </location>
</feature>
<reference evidence="4 5" key="1">
    <citation type="submission" date="2023-08" db="EMBL/GenBank/DDBJ databases">
        <title>Phytohabitans sansha sp. nov., isolated from marine sediment.</title>
        <authorList>
            <person name="Zhao Y."/>
            <person name="Yi K."/>
        </authorList>
    </citation>
    <scope>NUCLEOTIDE SEQUENCE [LARGE SCALE GENOMIC DNA]</scope>
    <source>
        <strain evidence="4 5">ZYX-F-186</strain>
    </source>
</reference>
<evidence type="ECO:0000256" key="1">
    <source>
        <dbReference type="ARBA" id="ARBA00023002"/>
    </source>
</evidence>
<protein>
    <submittedName>
        <fullName evidence="4">NADPH-dependent F420 reductase</fullName>
    </submittedName>
</protein>
<feature type="region of interest" description="Disordered" evidence="2">
    <location>
        <begin position="208"/>
        <end position="253"/>
    </location>
</feature>
<dbReference type="SUPFAM" id="SSF51735">
    <property type="entry name" value="NAD(P)-binding Rossmann-fold domains"/>
    <property type="match status" value="1"/>
</dbReference>
<evidence type="ECO:0000313" key="5">
    <source>
        <dbReference type="Proteomes" id="UP001230908"/>
    </source>
</evidence>
<keyword evidence="1" id="KW-0560">Oxidoreductase</keyword>
<dbReference type="PANTHER" id="PTHR14239:SF10">
    <property type="entry name" value="REDUCTASE"/>
    <property type="match status" value="1"/>
</dbReference>
<dbReference type="Proteomes" id="UP001230908">
    <property type="component" value="Unassembled WGS sequence"/>
</dbReference>
<dbReference type="PANTHER" id="PTHR14239">
    <property type="entry name" value="DUDULIN-RELATED"/>
    <property type="match status" value="1"/>
</dbReference>
<sequence>MNIAIIGAGHVGGTLAKHLTEAGHNVAIANSRGPDTLRRMESQLGDHGRAVTAEQAAAFGDVVFVSVPFGHYTELPVAGTAGKTVVDTSNYDPDRDGHIADLDDDRTTSSELLQRHLPQATVVKAFNTMRWDHLRDYGRTGGSLTRYGMPVSGDDAHAKREVEDLVEQLGFAPVDAGDLAHGGRRQQPGSPVFTADLTADDMHARLDPEVSAPTSQDWTDAAARARTSDDPRARTPRDPSGIPTTGTTPGRQR</sequence>